<dbReference type="InterPro" id="IPR012675">
    <property type="entry name" value="Beta-grasp_dom_sf"/>
</dbReference>
<dbReference type="PRINTS" id="PR00326">
    <property type="entry name" value="GTP1OBG"/>
</dbReference>
<dbReference type="Pfam" id="PF02824">
    <property type="entry name" value="TGS"/>
    <property type="match status" value="1"/>
</dbReference>
<dbReference type="NCBIfam" id="NF007171">
    <property type="entry name" value="PRK09602.1"/>
    <property type="match status" value="1"/>
</dbReference>
<dbReference type="Gene3D" id="3.40.50.300">
    <property type="entry name" value="P-loop containing nucleotide triphosphate hydrolases"/>
    <property type="match status" value="1"/>
</dbReference>
<sequence>MVTLSRVQIGIVGKPNAGKSTFFAAATLKDVKISPMPFTTIDPNIGIGYVRIDDCPCGSIRCNPRSYSVVEGVCYAPVELIDVAGLVPGAWQGRGLGNQFLDHLRRAPVLIHVVDASGSTDEEGRLVKPGTHDPVKDVEFLEREVDLWLASIIRKDWDKVVRFVEFSKKDIVEVLSERLAGLGIGRVQVEKALESSDLLKKPPSKWGEEDFYKFSSTARSLSKPIVIAANKIDLPEGEEGYKRLKETYSHKLIIPTSAEAELALRRAAAKGLVKYKPGDGTFELVGEATPQQKAVLEKIADLLKKWGSTGVTRALNAAVFDALQYVAVYPVEDERRMSDKQGNVLPDLLLVPKTYTARDVAYAIHTDLGERFVTAIDARSGRRLASDEQVTHGLVLKIVAR</sequence>
<dbReference type="GeneID" id="5056388"/>
<dbReference type="GO" id="GO:0016887">
    <property type="term" value="F:ATP hydrolysis activity"/>
    <property type="evidence" value="ECO:0007669"/>
    <property type="project" value="TreeGrafter"/>
</dbReference>
<dbReference type="InterPro" id="IPR004095">
    <property type="entry name" value="TGS"/>
</dbReference>
<comment type="caution">
    <text evidence="3">The sequence shown here is derived from an EMBL/GenBank/DDBJ whole genome shotgun (WGS) entry which is preliminary data.</text>
</comment>
<proteinExistence type="predicted"/>
<feature type="domain" description="OBG-type G" evidence="2">
    <location>
        <begin position="7"/>
        <end position="276"/>
    </location>
</feature>
<evidence type="ECO:0000313" key="3">
    <source>
        <dbReference type="EMBL" id="NYR16418.1"/>
    </source>
</evidence>
<dbReference type="GO" id="GO:0005737">
    <property type="term" value="C:cytoplasm"/>
    <property type="evidence" value="ECO:0007669"/>
    <property type="project" value="TreeGrafter"/>
</dbReference>
<gene>
    <name evidence="3" type="ORF">HC235_10850</name>
</gene>
<dbReference type="Gene3D" id="1.10.8.470">
    <property type="match status" value="1"/>
</dbReference>
<keyword evidence="4" id="KW-1185">Reference proteome</keyword>
<dbReference type="InterPro" id="IPR027417">
    <property type="entry name" value="P-loop_NTPase"/>
</dbReference>
<organism evidence="3 4">
    <name type="scientific">Pyrobaculum arsenaticum</name>
    <dbReference type="NCBI Taxonomy" id="121277"/>
    <lineage>
        <taxon>Archaea</taxon>
        <taxon>Thermoproteota</taxon>
        <taxon>Thermoprotei</taxon>
        <taxon>Thermoproteales</taxon>
        <taxon>Thermoproteaceae</taxon>
        <taxon>Pyrobaculum</taxon>
    </lineage>
</organism>
<dbReference type="PANTHER" id="PTHR23305">
    <property type="entry name" value="OBG GTPASE FAMILY"/>
    <property type="match status" value="1"/>
</dbReference>
<dbReference type="PANTHER" id="PTHR23305:SF1">
    <property type="entry name" value="OBG-TYPE G DOMAIN-CONTAINING PROTEIN"/>
    <property type="match status" value="1"/>
</dbReference>
<dbReference type="AlphaFoldDB" id="A0A7L4PBV8"/>
<dbReference type="GO" id="GO:0005525">
    <property type="term" value="F:GTP binding"/>
    <property type="evidence" value="ECO:0007669"/>
    <property type="project" value="InterPro"/>
</dbReference>
<dbReference type="CDD" id="cd01669">
    <property type="entry name" value="TGS_MJ1332_like"/>
    <property type="match status" value="1"/>
</dbReference>
<dbReference type="SUPFAM" id="SSF52540">
    <property type="entry name" value="P-loop containing nucleoside triphosphate hydrolases"/>
    <property type="match status" value="1"/>
</dbReference>
<dbReference type="CDD" id="cd01899">
    <property type="entry name" value="Ygr210"/>
    <property type="match status" value="1"/>
</dbReference>
<accession>A0A7L4PBV8</accession>
<evidence type="ECO:0000256" key="1">
    <source>
        <dbReference type="ARBA" id="ARBA00022741"/>
    </source>
</evidence>
<dbReference type="RefSeq" id="WP_011901119.1">
    <property type="nucleotide sequence ID" value="NZ_JAAVJF010000005.1"/>
</dbReference>
<evidence type="ECO:0000259" key="2">
    <source>
        <dbReference type="PROSITE" id="PS51710"/>
    </source>
</evidence>
<dbReference type="Pfam" id="PF08438">
    <property type="entry name" value="YGR210-like_G4"/>
    <property type="match status" value="1"/>
</dbReference>
<dbReference type="EMBL" id="JAAVJF010000005">
    <property type="protein sequence ID" value="NYR16418.1"/>
    <property type="molecule type" value="Genomic_DNA"/>
</dbReference>
<dbReference type="Pfam" id="PF01926">
    <property type="entry name" value="MMR_HSR1"/>
    <property type="match status" value="1"/>
</dbReference>
<protein>
    <submittedName>
        <fullName evidence="3">Redox-regulated ATPase YchF</fullName>
    </submittedName>
</protein>
<name>A0A7L4PBV8_9CREN</name>
<dbReference type="Gene3D" id="3.10.20.30">
    <property type="match status" value="1"/>
</dbReference>
<reference evidence="3 4" key="1">
    <citation type="journal article" date="2020" name="Nat. Commun.">
        <title>The structures of two archaeal type IV pili illuminate evolutionary relationships.</title>
        <authorList>
            <person name="Wang F."/>
            <person name="Baquero D.P."/>
            <person name="Su Z."/>
            <person name="Beltran L.C."/>
            <person name="Prangishvili D."/>
            <person name="Krupovic M."/>
            <person name="Egelman E.H."/>
        </authorList>
    </citation>
    <scope>NUCLEOTIDE SEQUENCE [LARGE SCALE GENOMIC DNA]</scope>
    <source>
        <strain evidence="3 4">2GA</strain>
    </source>
</reference>
<dbReference type="OMA" id="WILGNLM"/>
<dbReference type="InterPro" id="IPR013646">
    <property type="entry name" value="YGR210-like_G4"/>
</dbReference>
<dbReference type="InterPro" id="IPR012676">
    <property type="entry name" value="TGS-like"/>
</dbReference>
<keyword evidence="1" id="KW-0547">Nucleotide-binding</keyword>
<dbReference type="InterPro" id="IPR006073">
    <property type="entry name" value="GTP-bd"/>
</dbReference>
<dbReference type="InterPro" id="IPR031167">
    <property type="entry name" value="G_OBG"/>
</dbReference>
<dbReference type="Proteomes" id="UP000554766">
    <property type="component" value="Unassembled WGS sequence"/>
</dbReference>
<dbReference type="PROSITE" id="PS51710">
    <property type="entry name" value="G_OBG"/>
    <property type="match status" value="1"/>
</dbReference>
<dbReference type="SUPFAM" id="SSF81271">
    <property type="entry name" value="TGS-like"/>
    <property type="match status" value="1"/>
</dbReference>
<evidence type="ECO:0000313" key="4">
    <source>
        <dbReference type="Proteomes" id="UP000554766"/>
    </source>
</evidence>